<dbReference type="GO" id="GO:0003677">
    <property type="term" value="F:DNA binding"/>
    <property type="evidence" value="ECO:0007669"/>
    <property type="project" value="UniProtKB-KW"/>
</dbReference>
<keyword evidence="1" id="KW-0805">Transcription regulation</keyword>
<organism evidence="5 6">
    <name type="scientific">Litoreibacter ponti</name>
    <dbReference type="NCBI Taxonomy" id="1510457"/>
    <lineage>
        <taxon>Bacteria</taxon>
        <taxon>Pseudomonadati</taxon>
        <taxon>Pseudomonadota</taxon>
        <taxon>Alphaproteobacteria</taxon>
        <taxon>Rhodobacterales</taxon>
        <taxon>Roseobacteraceae</taxon>
        <taxon>Litoreibacter</taxon>
    </lineage>
</organism>
<dbReference type="Pfam" id="PF12802">
    <property type="entry name" value="MarR_2"/>
    <property type="match status" value="1"/>
</dbReference>
<name>A0A2T6BE23_9RHOB</name>
<dbReference type="InterPro" id="IPR036388">
    <property type="entry name" value="WH-like_DNA-bd_sf"/>
</dbReference>
<dbReference type="Proteomes" id="UP000243978">
    <property type="component" value="Unassembled WGS sequence"/>
</dbReference>
<reference evidence="5 6" key="1">
    <citation type="submission" date="2018-04" db="EMBL/GenBank/DDBJ databases">
        <title>Genomic Encyclopedia of Archaeal and Bacterial Type Strains, Phase II (KMG-II): from individual species to whole genera.</title>
        <authorList>
            <person name="Goeker M."/>
        </authorList>
    </citation>
    <scope>NUCLEOTIDE SEQUENCE [LARGE SCALE GENOMIC DNA]</scope>
    <source>
        <strain evidence="5 6">DSM 100977</strain>
    </source>
</reference>
<dbReference type="InterPro" id="IPR023187">
    <property type="entry name" value="Tscrpt_reg_MarR-type_CS"/>
</dbReference>
<evidence type="ECO:0000256" key="2">
    <source>
        <dbReference type="ARBA" id="ARBA00023125"/>
    </source>
</evidence>
<evidence type="ECO:0000313" key="5">
    <source>
        <dbReference type="EMBL" id="PTX54309.1"/>
    </source>
</evidence>
<sequence>MSPENKRYDLHASIGYQATLSARVYERRLEERLRKLGLTRLGWCILLAVGEEKLASPSDIAAFIGIDRTATSRALKGLEADGLLTRSESRGDRRRTEVHLTPDGTRLLGEAIAVAQANAAHFRAKLSDEERDHLARLMAKMRAGEDTALSNF</sequence>
<dbReference type="PRINTS" id="PR00598">
    <property type="entry name" value="HTHMARR"/>
</dbReference>
<dbReference type="InterPro" id="IPR036390">
    <property type="entry name" value="WH_DNA-bd_sf"/>
</dbReference>
<keyword evidence="6" id="KW-1185">Reference proteome</keyword>
<dbReference type="AlphaFoldDB" id="A0A2T6BE23"/>
<evidence type="ECO:0000259" key="4">
    <source>
        <dbReference type="PROSITE" id="PS50995"/>
    </source>
</evidence>
<accession>A0A2T6BE23</accession>
<dbReference type="SUPFAM" id="SSF46785">
    <property type="entry name" value="Winged helix' DNA-binding domain"/>
    <property type="match status" value="1"/>
</dbReference>
<dbReference type="GO" id="GO:0003700">
    <property type="term" value="F:DNA-binding transcription factor activity"/>
    <property type="evidence" value="ECO:0007669"/>
    <property type="project" value="InterPro"/>
</dbReference>
<evidence type="ECO:0000256" key="1">
    <source>
        <dbReference type="ARBA" id="ARBA00023015"/>
    </source>
</evidence>
<gene>
    <name evidence="5" type="ORF">C8N43_3123</name>
</gene>
<protein>
    <submittedName>
        <fullName evidence="5">MarR family transcriptional regulator</fullName>
    </submittedName>
</protein>
<dbReference type="EMBL" id="QBKS01000002">
    <property type="protein sequence ID" value="PTX54309.1"/>
    <property type="molecule type" value="Genomic_DNA"/>
</dbReference>
<evidence type="ECO:0000256" key="3">
    <source>
        <dbReference type="ARBA" id="ARBA00023163"/>
    </source>
</evidence>
<dbReference type="PANTHER" id="PTHR42756">
    <property type="entry name" value="TRANSCRIPTIONAL REGULATOR, MARR"/>
    <property type="match status" value="1"/>
</dbReference>
<keyword evidence="2" id="KW-0238">DNA-binding</keyword>
<dbReference type="PROSITE" id="PS01117">
    <property type="entry name" value="HTH_MARR_1"/>
    <property type="match status" value="1"/>
</dbReference>
<dbReference type="PROSITE" id="PS50995">
    <property type="entry name" value="HTH_MARR_2"/>
    <property type="match status" value="1"/>
</dbReference>
<dbReference type="OrthoDB" id="7875399at2"/>
<proteinExistence type="predicted"/>
<dbReference type="InterPro" id="IPR000835">
    <property type="entry name" value="HTH_MarR-typ"/>
</dbReference>
<dbReference type="SMART" id="SM00347">
    <property type="entry name" value="HTH_MARR"/>
    <property type="match status" value="1"/>
</dbReference>
<evidence type="ECO:0000313" key="6">
    <source>
        <dbReference type="Proteomes" id="UP000243978"/>
    </source>
</evidence>
<feature type="domain" description="HTH marR-type" evidence="4">
    <location>
        <begin position="11"/>
        <end position="143"/>
    </location>
</feature>
<dbReference type="PANTHER" id="PTHR42756:SF1">
    <property type="entry name" value="TRANSCRIPTIONAL REPRESSOR OF EMRAB OPERON"/>
    <property type="match status" value="1"/>
</dbReference>
<keyword evidence="3" id="KW-0804">Transcription</keyword>
<dbReference type="Gene3D" id="1.10.10.10">
    <property type="entry name" value="Winged helix-like DNA-binding domain superfamily/Winged helix DNA-binding domain"/>
    <property type="match status" value="1"/>
</dbReference>
<dbReference type="RefSeq" id="WP_107846658.1">
    <property type="nucleotide sequence ID" value="NZ_QBKS01000002.1"/>
</dbReference>
<comment type="caution">
    <text evidence="5">The sequence shown here is derived from an EMBL/GenBank/DDBJ whole genome shotgun (WGS) entry which is preliminary data.</text>
</comment>